<dbReference type="HOGENOM" id="CLU_071398_0_0_1"/>
<evidence type="ECO:0000259" key="1">
    <source>
        <dbReference type="Pfam" id="PF13383"/>
    </source>
</evidence>
<proteinExistence type="predicted"/>
<name>K1QZ32_MAGGI</name>
<feature type="domain" description="Methyltransferase" evidence="1">
    <location>
        <begin position="4"/>
        <end position="154"/>
    </location>
</feature>
<sequence>MTTQFLCKQIVRIGKVLDGGWDVCHDMMLKIDRNPCIVYSFGINHDFSFDDDMANTYNCNLHSFDPTMNKKDFKHSEKVWFYNRGIGDAYKKFGSGYVAPLDKIRKDLKHDKVPIAVMKGDTEGAEWLSTPQMLRTNQLADVSQFYLEFHSKGTVADHVILLQKLHDAGFRIFWFNINPSCTFKAKIGQHSECMEVYFMNTKYPFNS</sequence>
<dbReference type="Pfam" id="PF13383">
    <property type="entry name" value="Methyltransf_22"/>
    <property type="match status" value="1"/>
</dbReference>
<dbReference type="PANTHER" id="PTHR32026">
    <property type="entry name" value="METHYLTRANSFERASE-LIKE PROTEIN 24"/>
    <property type="match status" value="1"/>
</dbReference>
<gene>
    <name evidence="2" type="ORF">CGI_10024763</name>
</gene>
<protein>
    <recommendedName>
        <fullName evidence="1">Methyltransferase domain-containing protein</fullName>
    </recommendedName>
</protein>
<dbReference type="EMBL" id="JH816160">
    <property type="protein sequence ID" value="EKC42307.1"/>
    <property type="molecule type" value="Genomic_DNA"/>
</dbReference>
<dbReference type="PANTHER" id="PTHR32026:SF10">
    <property type="entry name" value="METHYLTRANSFERASE-LIKE PROTEIN 24-RELATED"/>
    <property type="match status" value="1"/>
</dbReference>
<accession>K1QZ32</accession>
<dbReference type="AlphaFoldDB" id="K1QZ32"/>
<dbReference type="InParanoid" id="K1QZ32"/>
<dbReference type="InterPro" id="IPR026913">
    <property type="entry name" value="METTL24"/>
</dbReference>
<evidence type="ECO:0000313" key="2">
    <source>
        <dbReference type="EMBL" id="EKC42307.1"/>
    </source>
</evidence>
<dbReference type="InterPro" id="IPR025714">
    <property type="entry name" value="Methyltranfer_dom"/>
</dbReference>
<organism evidence="2">
    <name type="scientific">Magallana gigas</name>
    <name type="common">Pacific oyster</name>
    <name type="synonym">Crassostrea gigas</name>
    <dbReference type="NCBI Taxonomy" id="29159"/>
    <lineage>
        <taxon>Eukaryota</taxon>
        <taxon>Metazoa</taxon>
        <taxon>Spiralia</taxon>
        <taxon>Lophotrochozoa</taxon>
        <taxon>Mollusca</taxon>
        <taxon>Bivalvia</taxon>
        <taxon>Autobranchia</taxon>
        <taxon>Pteriomorphia</taxon>
        <taxon>Ostreida</taxon>
        <taxon>Ostreoidea</taxon>
        <taxon>Ostreidae</taxon>
        <taxon>Magallana</taxon>
    </lineage>
</organism>
<reference evidence="2" key="1">
    <citation type="journal article" date="2012" name="Nature">
        <title>The oyster genome reveals stress adaptation and complexity of shell formation.</title>
        <authorList>
            <person name="Zhang G."/>
            <person name="Fang X."/>
            <person name="Guo X."/>
            <person name="Li L."/>
            <person name="Luo R."/>
            <person name="Xu F."/>
            <person name="Yang P."/>
            <person name="Zhang L."/>
            <person name="Wang X."/>
            <person name="Qi H."/>
            <person name="Xiong Z."/>
            <person name="Que H."/>
            <person name="Xie Y."/>
            <person name="Holland P.W."/>
            <person name="Paps J."/>
            <person name="Zhu Y."/>
            <person name="Wu F."/>
            <person name="Chen Y."/>
            <person name="Wang J."/>
            <person name="Peng C."/>
            <person name="Meng J."/>
            <person name="Yang L."/>
            <person name="Liu J."/>
            <person name="Wen B."/>
            <person name="Zhang N."/>
            <person name="Huang Z."/>
            <person name="Zhu Q."/>
            <person name="Feng Y."/>
            <person name="Mount A."/>
            <person name="Hedgecock D."/>
            <person name="Xu Z."/>
            <person name="Liu Y."/>
            <person name="Domazet-Loso T."/>
            <person name="Du Y."/>
            <person name="Sun X."/>
            <person name="Zhang S."/>
            <person name="Liu B."/>
            <person name="Cheng P."/>
            <person name="Jiang X."/>
            <person name="Li J."/>
            <person name="Fan D."/>
            <person name="Wang W."/>
            <person name="Fu W."/>
            <person name="Wang T."/>
            <person name="Wang B."/>
            <person name="Zhang J."/>
            <person name="Peng Z."/>
            <person name="Li Y."/>
            <person name="Li N."/>
            <person name="Wang J."/>
            <person name="Chen M."/>
            <person name="He Y."/>
            <person name="Tan F."/>
            <person name="Song X."/>
            <person name="Zheng Q."/>
            <person name="Huang R."/>
            <person name="Yang H."/>
            <person name="Du X."/>
            <person name="Chen L."/>
            <person name="Yang M."/>
            <person name="Gaffney P.M."/>
            <person name="Wang S."/>
            <person name="Luo L."/>
            <person name="She Z."/>
            <person name="Ming Y."/>
            <person name="Huang W."/>
            <person name="Zhang S."/>
            <person name="Huang B."/>
            <person name="Zhang Y."/>
            <person name="Qu T."/>
            <person name="Ni P."/>
            <person name="Miao G."/>
            <person name="Wang J."/>
            <person name="Wang Q."/>
            <person name="Steinberg C.E."/>
            <person name="Wang H."/>
            <person name="Li N."/>
            <person name="Qian L."/>
            <person name="Zhang G."/>
            <person name="Li Y."/>
            <person name="Yang H."/>
            <person name="Liu X."/>
            <person name="Wang J."/>
            <person name="Yin Y."/>
            <person name="Wang J."/>
        </authorList>
    </citation>
    <scope>NUCLEOTIDE SEQUENCE [LARGE SCALE GENOMIC DNA]</scope>
    <source>
        <strain evidence="2">05x7-T-G4-1.051#20</strain>
    </source>
</reference>